<dbReference type="CDD" id="cd00498">
    <property type="entry name" value="Hsp33"/>
    <property type="match status" value="1"/>
</dbReference>
<accession>A0A1N6F4V6</accession>
<keyword evidence="1" id="KW-0963">Cytoplasm</keyword>
<dbReference type="PANTHER" id="PTHR30111:SF1">
    <property type="entry name" value="33 KDA CHAPERONIN"/>
    <property type="match status" value="1"/>
</dbReference>
<keyword evidence="3" id="KW-1015">Disulfide bond</keyword>
<evidence type="ECO:0000256" key="2">
    <source>
        <dbReference type="ARBA" id="ARBA00022833"/>
    </source>
</evidence>
<dbReference type="GO" id="GO:0042026">
    <property type="term" value="P:protein refolding"/>
    <property type="evidence" value="ECO:0007669"/>
    <property type="project" value="TreeGrafter"/>
</dbReference>
<dbReference type="InterPro" id="IPR016154">
    <property type="entry name" value="Heat_shock_Hsp33_C"/>
</dbReference>
<dbReference type="AlphaFoldDB" id="A0A1N6F4V6"/>
<evidence type="ECO:0000256" key="5">
    <source>
        <dbReference type="ARBA" id="ARBA00023284"/>
    </source>
</evidence>
<name>A0A1N6F4V6_9SPHN</name>
<dbReference type="EMBL" id="FSQW01000002">
    <property type="protein sequence ID" value="SIN90328.1"/>
    <property type="molecule type" value="Genomic_DNA"/>
</dbReference>
<dbReference type="SUPFAM" id="SSF64397">
    <property type="entry name" value="Hsp33 domain"/>
    <property type="match status" value="1"/>
</dbReference>
<dbReference type="STRING" id="1123272.SAMN02745824_2236"/>
<dbReference type="GO" id="GO:0005737">
    <property type="term" value="C:cytoplasm"/>
    <property type="evidence" value="ECO:0007669"/>
    <property type="project" value="InterPro"/>
</dbReference>
<dbReference type="OrthoDB" id="9793753at2"/>
<dbReference type="Gene3D" id="3.90.1280.10">
    <property type="entry name" value="HSP33 redox switch-like"/>
    <property type="match status" value="1"/>
</dbReference>
<sequence>MGVWSDLVADVSFIDRNLSFAIPAKHCRGRAVRLGPALDDILTAHRYPPQIRAVLAEAVCLTAMLGALLKHEDAQLTMQAQTEAGVISLLACDYKDGGLRGYVQFDAERLVQQPVEPSLMALFGKGYLAITFDLPAPQGRNQGIVPLEGASLTEAVQNYFVQSEQLPTLVRVAVDDSGENITAGGLLVQHLPEGEEGRERLHVRMDHPEWEHVEIMAGSVEPSELTDKNLPMADLLWRLFSESDEVRVLSGKPCVKACRCTDDHIRDVIARFPKEDKEHMVGDDGTISIDCAFCSKKFSITAASLNN</sequence>
<gene>
    <name evidence="6" type="ORF">SAMN02745824_2236</name>
</gene>
<proteinExistence type="predicted"/>
<organism evidence="6 7">
    <name type="scientific">Parasphingorhabdus marina DSM 22363</name>
    <dbReference type="NCBI Taxonomy" id="1123272"/>
    <lineage>
        <taxon>Bacteria</taxon>
        <taxon>Pseudomonadati</taxon>
        <taxon>Pseudomonadota</taxon>
        <taxon>Alphaproteobacteria</taxon>
        <taxon>Sphingomonadales</taxon>
        <taxon>Sphingomonadaceae</taxon>
        <taxon>Parasphingorhabdus</taxon>
    </lineage>
</organism>
<dbReference type="PANTHER" id="PTHR30111">
    <property type="entry name" value="33 KDA CHAPERONIN"/>
    <property type="match status" value="1"/>
</dbReference>
<dbReference type="SUPFAM" id="SSF118352">
    <property type="entry name" value="HSP33 redox switch-like"/>
    <property type="match status" value="1"/>
</dbReference>
<reference evidence="7" key="1">
    <citation type="submission" date="2016-11" db="EMBL/GenBank/DDBJ databases">
        <authorList>
            <person name="Varghese N."/>
            <person name="Submissions S."/>
        </authorList>
    </citation>
    <scope>NUCLEOTIDE SEQUENCE [LARGE SCALE GENOMIC DNA]</scope>
    <source>
        <strain evidence="7">DSM 22363</strain>
    </source>
</reference>
<keyword evidence="2" id="KW-0862">Zinc</keyword>
<dbReference type="GO" id="GO:0051082">
    <property type="term" value="F:unfolded protein binding"/>
    <property type="evidence" value="ECO:0007669"/>
    <property type="project" value="InterPro"/>
</dbReference>
<dbReference type="PIRSF" id="PIRSF005261">
    <property type="entry name" value="Heat_shock_Hsp33"/>
    <property type="match status" value="1"/>
</dbReference>
<dbReference type="Pfam" id="PF01430">
    <property type="entry name" value="HSP33"/>
    <property type="match status" value="1"/>
</dbReference>
<evidence type="ECO:0000256" key="1">
    <source>
        <dbReference type="ARBA" id="ARBA00022490"/>
    </source>
</evidence>
<evidence type="ECO:0000313" key="7">
    <source>
        <dbReference type="Proteomes" id="UP000185192"/>
    </source>
</evidence>
<dbReference type="RefSeq" id="WP_074205302.1">
    <property type="nucleotide sequence ID" value="NZ_FSQW01000002.1"/>
</dbReference>
<protein>
    <submittedName>
        <fullName evidence="6">Molecular chaperone Hsp33</fullName>
    </submittedName>
</protein>
<keyword evidence="7" id="KW-1185">Reference proteome</keyword>
<dbReference type="Proteomes" id="UP000185192">
    <property type="component" value="Unassembled WGS sequence"/>
</dbReference>
<evidence type="ECO:0000256" key="4">
    <source>
        <dbReference type="ARBA" id="ARBA00023186"/>
    </source>
</evidence>
<dbReference type="GO" id="GO:0044183">
    <property type="term" value="F:protein folding chaperone"/>
    <property type="evidence" value="ECO:0007669"/>
    <property type="project" value="TreeGrafter"/>
</dbReference>
<evidence type="ECO:0000256" key="3">
    <source>
        <dbReference type="ARBA" id="ARBA00023157"/>
    </source>
</evidence>
<evidence type="ECO:0000313" key="6">
    <source>
        <dbReference type="EMBL" id="SIN90328.1"/>
    </source>
</evidence>
<keyword evidence="4" id="KW-0143">Chaperone</keyword>
<dbReference type="InterPro" id="IPR016153">
    <property type="entry name" value="Heat_shock_Hsp33_N"/>
</dbReference>
<dbReference type="Gene3D" id="3.55.30.10">
    <property type="entry name" value="Hsp33 domain"/>
    <property type="match status" value="1"/>
</dbReference>
<dbReference type="InterPro" id="IPR000397">
    <property type="entry name" value="Heat_shock_Hsp33"/>
</dbReference>
<keyword evidence="5" id="KW-0676">Redox-active center</keyword>